<reference evidence="6 7" key="1">
    <citation type="submission" date="2014-04" db="EMBL/GenBank/DDBJ databases">
        <authorList>
            <consortium name="DOE Joint Genome Institute"/>
            <person name="Kuo A."/>
            <person name="Kohler A."/>
            <person name="Nagy L.G."/>
            <person name="Floudas D."/>
            <person name="Copeland A."/>
            <person name="Barry K.W."/>
            <person name="Cichocki N."/>
            <person name="Veneault-Fourrey C."/>
            <person name="LaButti K."/>
            <person name="Lindquist E.A."/>
            <person name="Lipzen A."/>
            <person name="Lundell T."/>
            <person name="Morin E."/>
            <person name="Murat C."/>
            <person name="Sun H."/>
            <person name="Tunlid A."/>
            <person name="Henrissat B."/>
            <person name="Grigoriev I.V."/>
            <person name="Hibbett D.S."/>
            <person name="Martin F."/>
            <person name="Nordberg H.P."/>
            <person name="Cantor M.N."/>
            <person name="Hua S.X."/>
        </authorList>
    </citation>
    <scope>NUCLEOTIDE SEQUENCE [LARGE SCALE GENOMIC DNA]</scope>
    <source>
        <strain evidence="6 7">Foug A</strain>
    </source>
</reference>
<evidence type="ECO:0000313" key="6">
    <source>
        <dbReference type="EMBL" id="KIM60936.1"/>
    </source>
</evidence>
<feature type="region of interest" description="Disordered" evidence="4">
    <location>
        <begin position="1"/>
        <end position="30"/>
    </location>
</feature>
<sequence length="1501" mass="166820">MDEEYVPSDTDHDMQGGEQYTAETQPTTSNRCIIPDPPAEHLYNSWKSLIPTLVLPFLNYTSRTLGKPLPPCSPSISLCKQNDCEWKITKILCLLFDYFVTTEVVSCKCSTIAQVLVHTGLFPTAPSQPCMAVSIDLLAFYRSLFERSCDAINALASALHSHYVRRGFRMVNKYNEAIHEPFQRGLGFSVQWFDVLHVEVEQRIEASLQMCHERIKASKLCQVTPSTPISCTRNQISPFITPSRPFPVTPTSAFDLVTSPSKPSLSPGCCASILVQRCPACFAGTSFGRPLSDGGDIHVAMDGNFHHRHRQSAGDSPPFCDPVYFLPKSQVDAIGVHIEKQWKTPPKARKALVPDEAIDSCESSYEAADGKKQKALMDIFDDTGVMALICRHDIPLFFANIDSPGKQQKYAVVLLTHLFMLLPLHATVVGLYDAAAIGTEMHMDLSDWIKRRLRRGVQEQGKLAQDQIEECGIDMKELESQWASQRDSQLSIRSQLDMVLALQADVDLTEKAIQTAKGVIEKESASDDTLSALTSLEHTHSHLIAKVEVLYASLNVQTKFPELDGISLDFVQTLLLACDLKINICKRAIGSFFEWDKLDRAVGGAQEVLGMKLHQQTQKAIAKWQPALMTTIRKFNVYCEQLATLHDPAWSIPLPTPLPTKLNDLRNHQALMEDIWISPAIGEIPRWVEDQDIRDGIRAMLKRDRCLEEQCRLSIEVDNLCRWYGDELAAVELVLCIPENEIFYFALHERRNDILQTNGATVLATTLSGGHPQILLFWLRPTTVDVEVQEDSPEEAHVALNDIIGPQEAVCEPEHKVFADLLSDEPGLFEEDATDDELTITTTILWEPPENVSLDMTQALPPNQYKIVPSLIQQQQGAYHFSFTPEDVTILANPTDCLNDVCINGCIHLLFSSIKPPDAECFAVFSTHDLPHIWYNASDESLWRGTRHTRFWTKDMWILPVHRPSPVGHWVLCIAFLHCQELCLFDSLAEEKGWPADVQGVMKLIARLLNIASRKHSRNEVDSRPWIAHPTMTRALQMNDYDCGLWVLATVAAILRGHDATGLREGDMPAFQRVNVSPSDVIIQLLKQLEGCTRMATELIDLIDRTPLNDSFPSSPISSASSLSHSISAFEALGVQDRWDTPTTSSGQVQYLAPRQPTSGLVPGPHPFDPNDRINLNGPIGLYVPGELTLDGHVQHMYNGFLAVELVSLLDGWPPPLMSSGPHISCGHPSPPLPFAIQCVSFDEAKRVLRTLQRIVSPLQSQPSHQQLLTAFDNASVRGLLNDDAGFHSIVIGAPPGIHRTSQSARTAEGSFQYLKTRYTQLFWEALAFLIVKGISERMPPLLTAGEIDSDSLQTPSDAMTSIDELGDMLQTLSIAPSSPSLTSLSSLTPSSPHRLSSPPSTSRVNVSPLIYSHVCNLHGIISSNYYRMPTSRVEEVVQPLGALAAQYLVSHGYGTSNVATIIQTYRCTPNNNQFVLDLARGGMAIAEARFLLVLIAWYNH</sequence>
<dbReference type="Pfam" id="PF18758">
    <property type="entry name" value="KDZ"/>
    <property type="match status" value="1"/>
</dbReference>
<dbReference type="Gene3D" id="3.40.395.10">
    <property type="entry name" value="Adenoviral Proteinase, Chain A"/>
    <property type="match status" value="1"/>
</dbReference>
<dbReference type="Proteomes" id="UP000053989">
    <property type="component" value="Unassembled WGS sequence"/>
</dbReference>
<name>A0A0C3DYG0_9AGAM</name>
<evidence type="ECO:0000256" key="3">
    <source>
        <dbReference type="ARBA" id="ARBA00022801"/>
    </source>
</evidence>
<keyword evidence="2" id="KW-0645">Protease</keyword>
<organism evidence="6 7">
    <name type="scientific">Scleroderma citrinum Foug A</name>
    <dbReference type="NCBI Taxonomy" id="1036808"/>
    <lineage>
        <taxon>Eukaryota</taxon>
        <taxon>Fungi</taxon>
        <taxon>Dikarya</taxon>
        <taxon>Basidiomycota</taxon>
        <taxon>Agaricomycotina</taxon>
        <taxon>Agaricomycetes</taxon>
        <taxon>Agaricomycetidae</taxon>
        <taxon>Boletales</taxon>
        <taxon>Sclerodermatineae</taxon>
        <taxon>Sclerodermataceae</taxon>
        <taxon>Scleroderma</taxon>
    </lineage>
</organism>
<dbReference type="STRING" id="1036808.A0A0C3DYG0"/>
<dbReference type="InterPro" id="IPR040521">
    <property type="entry name" value="KDZ"/>
</dbReference>
<proteinExistence type="inferred from homology"/>
<gene>
    <name evidence="6" type="ORF">SCLCIDRAFT_26264</name>
</gene>
<dbReference type="GO" id="GO:0006508">
    <property type="term" value="P:proteolysis"/>
    <property type="evidence" value="ECO:0007669"/>
    <property type="project" value="UniProtKB-KW"/>
</dbReference>
<feature type="region of interest" description="Disordered" evidence="4">
    <location>
        <begin position="1384"/>
        <end position="1404"/>
    </location>
</feature>
<dbReference type="EMBL" id="KN822057">
    <property type="protein sequence ID" value="KIM60936.1"/>
    <property type="molecule type" value="Genomic_DNA"/>
</dbReference>
<dbReference type="InterPro" id="IPR038765">
    <property type="entry name" value="Papain-like_cys_pep_sf"/>
</dbReference>
<dbReference type="HOGENOM" id="CLU_248673_0_0_1"/>
<reference evidence="7" key="2">
    <citation type="submission" date="2015-01" db="EMBL/GenBank/DDBJ databases">
        <title>Evolutionary Origins and Diversification of the Mycorrhizal Mutualists.</title>
        <authorList>
            <consortium name="DOE Joint Genome Institute"/>
            <consortium name="Mycorrhizal Genomics Consortium"/>
            <person name="Kohler A."/>
            <person name="Kuo A."/>
            <person name="Nagy L.G."/>
            <person name="Floudas D."/>
            <person name="Copeland A."/>
            <person name="Barry K.W."/>
            <person name="Cichocki N."/>
            <person name="Veneault-Fourrey C."/>
            <person name="LaButti K."/>
            <person name="Lindquist E.A."/>
            <person name="Lipzen A."/>
            <person name="Lundell T."/>
            <person name="Morin E."/>
            <person name="Murat C."/>
            <person name="Riley R."/>
            <person name="Ohm R."/>
            <person name="Sun H."/>
            <person name="Tunlid A."/>
            <person name="Henrissat B."/>
            <person name="Grigoriev I.V."/>
            <person name="Hibbett D.S."/>
            <person name="Martin F."/>
        </authorList>
    </citation>
    <scope>NUCLEOTIDE SEQUENCE [LARGE SCALE GENOMIC DNA]</scope>
    <source>
        <strain evidence="7">Foug A</strain>
    </source>
</reference>
<evidence type="ECO:0000313" key="7">
    <source>
        <dbReference type="Proteomes" id="UP000053989"/>
    </source>
</evidence>
<dbReference type="InterPro" id="IPR003653">
    <property type="entry name" value="Peptidase_C48_C"/>
</dbReference>
<evidence type="ECO:0000256" key="2">
    <source>
        <dbReference type="ARBA" id="ARBA00022670"/>
    </source>
</evidence>
<dbReference type="GO" id="GO:0008234">
    <property type="term" value="F:cysteine-type peptidase activity"/>
    <property type="evidence" value="ECO:0007669"/>
    <property type="project" value="InterPro"/>
</dbReference>
<keyword evidence="7" id="KW-1185">Reference proteome</keyword>
<dbReference type="InParanoid" id="A0A0C3DYG0"/>
<keyword evidence="3" id="KW-0378">Hydrolase</keyword>
<accession>A0A0C3DYG0</accession>
<evidence type="ECO:0000256" key="1">
    <source>
        <dbReference type="ARBA" id="ARBA00005234"/>
    </source>
</evidence>
<evidence type="ECO:0000256" key="4">
    <source>
        <dbReference type="SAM" id="MobiDB-lite"/>
    </source>
</evidence>
<comment type="similarity">
    <text evidence="1">Belongs to the peptidase C48 family.</text>
</comment>
<dbReference type="PROSITE" id="PS50600">
    <property type="entry name" value="ULP_PROTEASE"/>
    <property type="match status" value="1"/>
</dbReference>
<dbReference type="Pfam" id="PF02902">
    <property type="entry name" value="Peptidase_C48"/>
    <property type="match status" value="1"/>
</dbReference>
<feature type="compositionally biased region" description="Polar residues" evidence="4">
    <location>
        <begin position="21"/>
        <end position="30"/>
    </location>
</feature>
<dbReference type="OrthoDB" id="2976051at2759"/>
<feature type="compositionally biased region" description="Low complexity" evidence="4">
    <location>
        <begin position="1384"/>
        <end position="1403"/>
    </location>
</feature>
<dbReference type="GO" id="GO:0019783">
    <property type="term" value="F:ubiquitin-like protein peptidase activity"/>
    <property type="evidence" value="ECO:0007669"/>
    <property type="project" value="UniProtKB-ARBA"/>
</dbReference>
<feature type="domain" description="Ubiquitin-like protease family profile" evidence="5">
    <location>
        <begin position="881"/>
        <end position="1054"/>
    </location>
</feature>
<dbReference type="PANTHER" id="PTHR33096">
    <property type="entry name" value="CXC2 DOMAIN-CONTAINING PROTEIN"/>
    <property type="match status" value="1"/>
</dbReference>
<dbReference type="PANTHER" id="PTHR33096:SF1">
    <property type="entry name" value="CXC1-LIKE CYSTEINE CLUSTER ASSOCIATED WITH KDZ TRANSPOSASES DOMAIN-CONTAINING PROTEIN"/>
    <property type="match status" value="1"/>
</dbReference>
<protein>
    <recommendedName>
        <fullName evidence="5">Ubiquitin-like protease family profile domain-containing protein</fullName>
    </recommendedName>
</protein>
<evidence type="ECO:0000259" key="5">
    <source>
        <dbReference type="PROSITE" id="PS50600"/>
    </source>
</evidence>
<dbReference type="SUPFAM" id="SSF54001">
    <property type="entry name" value="Cysteine proteinases"/>
    <property type="match status" value="1"/>
</dbReference>